<evidence type="ECO:0000313" key="4">
    <source>
        <dbReference type="EMBL" id="KAK1734259.1"/>
    </source>
</evidence>
<comment type="caution">
    <text evidence="4">The sequence shown here is derived from an EMBL/GenBank/DDBJ whole genome shotgun (WGS) entry which is preliminary data.</text>
</comment>
<sequence>MMTSHRLALISSLLTGSSFAFHLPTTTIHRQPSLTNNNHNHHHHHQQRAQSVTLHQYPISITENAPRDTITITDWAINYGIGLGDTFQLTAAQQDDAIHDDVYTITSQPIAPSTPILSIPSNVILTGSMARQELGSQTFGAEDSLLLSDHQPFYLFLKVLTEYELGDQSPWYYWLNSLPRYYSNGASMTDFCFGCLPPYAAGLALAEKKRYKQYVEALSNISFLSEESKQSEEVTKWAFNVVFTRYMELPGGDVALVPMADYLNHGAEPNVDISYDEEGNCYVYSMTEVGAGEPLVFSYGDSTNPSNLLARYGFLDESSSATFCKYVIENPTFEMFNLGYPNSMYFYNDGGISNEVWDVLLYELLKSPEEQQAFYHAHMSGDGATKQNYHDEYFPQTFAVLQNHVDYLVHELDEAYIRMEDQSFISSVDEEDDDNSNSHPRLPLISRHNNTVRGILELVKRYLDGMTTSY</sequence>
<dbReference type="CDD" id="cd10527">
    <property type="entry name" value="SET_LSMT"/>
    <property type="match status" value="1"/>
</dbReference>
<dbReference type="GO" id="GO:0032259">
    <property type="term" value="P:methylation"/>
    <property type="evidence" value="ECO:0007669"/>
    <property type="project" value="UniProtKB-KW"/>
</dbReference>
<dbReference type="Gene3D" id="3.90.1410.10">
    <property type="entry name" value="set domain protein methyltransferase, domain 1"/>
    <property type="match status" value="1"/>
</dbReference>
<keyword evidence="4" id="KW-0489">Methyltransferase</keyword>
<dbReference type="InterPro" id="IPR001214">
    <property type="entry name" value="SET_dom"/>
</dbReference>
<keyword evidence="5" id="KW-1185">Reference proteome</keyword>
<evidence type="ECO:0000256" key="1">
    <source>
        <dbReference type="SAM" id="MobiDB-lite"/>
    </source>
</evidence>
<organism evidence="4 5">
    <name type="scientific">Skeletonema marinoi</name>
    <dbReference type="NCBI Taxonomy" id="267567"/>
    <lineage>
        <taxon>Eukaryota</taxon>
        <taxon>Sar</taxon>
        <taxon>Stramenopiles</taxon>
        <taxon>Ochrophyta</taxon>
        <taxon>Bacillariophyta</taxon>
        <taxon>Coscinodiscophyceae</taxon>
        <taxon>Thalassiosirophycidae</taxon>
        <taxon>Thalassiosirales</taxon>
        <taxon>Skeletonemataceae</taxon>
        <taxon>Skeletonema</taxon>
        <taxon>Skeletonema marinoi-dohrnii complex</taxon>
    </lineage>
</organism>
<proteinExistence type="predicted"/>
<name>A0AAD8XUS2_9STRA</name>
<feature type="signal peptide" evidence="2">
    <location>
        <begin position="1"/>
        <end position="20"/>
    </location>
</feature>
<keyword evidence="4" id="KW-0808">Transferase</keyword>
<evidence type="ECO:0000313" key="5">
    <source>
        <dbReference type="Proteomes" id="UP001224775"/>
    </source>
</evidence>
<evidence type="ECO:0000259" key="3">
    <source>
        <dbReference type="Pfam" id="PF00856"/>
    </source>
</evidence>
<dbReference type="PANTHER" id="PTHR13271">
    <property type="entry name" value="UNCHARACTERIZED PUTATIVE METHYLTRANSFERASE"/>
    <property type="match status" value="1"/>
</dbReference>
<dbReference type="InterPro" id="IPR050600">
    <property type="entry name" value="SETD3_SETD6_MTase"/>
</dbReference>
<dbReference type="PANTHER" id="PTHR13271:SF137">
    <property type="entry name" value="SET DOMAIN-CONTAINING PROTEIN"/>
    <property type="match status" value="1"/>
</dbReference>
<dbReference type="EC" id="2.1.1.-" evidence="4"/>
<dbReference type="InterPro" id="IPR046341">
    <property type="entry name" value="SET_dom_sf"/>
</dbReference>
<dbReference type="SUPFAM" id="SSF82199">
    <property type="entry name" value="SET domain"/>
    <property type="match status" value="1"/>
</dbReference>
<keyword evidence="2" id="KW-0732">Signal</keyword>
<accession>A0AAD8XUS2</accession>
<feature type="domain" description="SET" evidence="3">
    <location>
        <begin position="106"/>
        <end position="300"/>
    </location>
</feature>
<dbReference type="GO" id="GO:0016279">
    <property type="term" value="F:protein-lysine N-methyltransferase activity"/>
    <property type="evidence" value="ECO:0007669"/>
    <property type="project" value="TreeGrafter"/>
</dbReference>
<dbReference type="EMBL" id="JATAAI010000040">
    <property type="protein sequence ID" value="KAK1734259.1"/>
    <property type="molecule type" value="Genomic_DNA"/>
</dbReference>
<evidence type="ECO:0000256" key="2">
    <source>
        <dbReference type="SAM" id="SignalP"/>
    </source>
</evidence>
<protein>
    <submittedName>
        <fullName evidence="4">SET domain-containing protein</fullName>
        <ecNumber evidence="4">2.1.1.-</ecNumber>
    </submittedName>
</protein>
<feature type="chain" id="PRO_5042176426" evidence="2">
    <location>
        <begin position="21"/>
        <end position="470"/>
    </location>
</feature>
<feature type="region of interest" description="Disordered" evidence="1">
    <location>
        <begin position="30"/>
        <end position="51"/>
    </location>
</feature>
<gene>
    <name evidence="4" type="ORF">QTG54_015026</name>
</gene>
<dbReference type="Proteomes" id="UP001224775">
    <property type="component" value="Unassembled WGS sequence"/>
</dbReference>
<dbReference type="Pfam" id="PF00856">
    <property type="entry name" value="SET"/>
    <property type="match status" value="1"/>
</dbReference>
<dbReference type="AlphaFoldDB" id="A0AAD8XUS2"/>
<reference evidence="4" key="1">
    <citation type="submission" date="2023-06" db="EMBL/GenBank/DDBJ databases">
        <title>Survivors Of The Sea: Transcriptome response of Skeletonema marinoi to long-term dormancy.</title>
        <authorList>
            <person name="Pinder M.I.M."/>
            <person name="Kourtchenko O."/>
            <person name="Robertson E.K."/>
            <person name="Larsson T."/>
            <person name="Maumus F."/>
            <person name="Osuna-Cruz C.M."/>
            <person name="Vancaester E."/>
            <person name="Stenow R."/>
            <person name="Vandepoele K."/>
            <person name="Ploug H."/>
            <person name="Bruchert V."/>
            <person name="Godhe A."/>
            <person name="Topel M."/>
        </authorList>
    </citation>
    <scope>NUCLEOTIDE SEQUENCE</scope>
    <source>
        <strain evidence="4">R05AC</strain>
    </source>
</reference>